<protein>
    <submittedName>
        <fullName evidence="4">Linear amide C-N hydrolase</fullName>
    </submittedName>
</protein>
<dbReference type="InterPro" id="IPR029132">
    <property type="entry name" value="CBAH/NAAA_C"/>
</dbReference>
<evidence type="ECO:0000313" key="5">
    <source>
        <dbReference type="Proteomes" id="UP000727056"/>
    </source>
</evidence>
<dbReference type="InterPro" id="IPR029055">
    <property type="entry name" value="Ntn_hydrolases_N"/>
</dbReference>
<keyword evidence="2 4" id="KW-0378">Hydrolase</keyword>
<dbReference type="EMBL" id="JAAVJC010000093">
    <property type="protein sequence ID" value="NJQ15775.1"/>
    <property type="molecule type" value="Genomic_DNA"/>
</dbReference>
<accession>A0ABX1CDD4</accession>
<dbReference type="CDD" id="cd01902">
    <property type="entry name" value="Ntn_CGH"/>
    <property type="match status" value="1"/>
</dbReference>
<evidence type="ECO:0000259" key="3">
    <source>
        <dbReference type="Pfam" id="PF02275"/>
    </source>
</evidence>
<evidence type="ECO:0000256" key="2">
    <source>
        <dbReference type="ARBA" id="ARBA00022801"/>
    </source>
</evidence>
<gene>
    <name evidence="4" type="ORF">HCN52_12645</name>
</gene>
<dbReference type="Gene3D" id="3.60.60.10">
    <property type="entry name" value="Penicillin V Acylase, Chain A"/>
    <property type="match status" value="1"/>
</dbReference>
<dbReference type="InterPro" id="IPR052193">
    <property type="entry name" value="Peptidase_C59"/>
</dbReference>
<name>A0ABX1CDD4_9ACTN</name>
<reference evidence="4 5" key="1">
    <citation type="submission" date="2020-03" db="EMBL/GenBank/DDBJ databases">
        <title>Draft genome of Streptomyces sp. ventii, isolated from the Axial Seamount in the Pacific Ocean, and resequencing of the two type strains Streptomyces lonarensis strain NCL 716 and Streptomyces bohaiensis strain 11A07.</title>
        <authorList>
            <person name="Loughran R.M."/>
            <person name="Pfannmuller K.M."/>
            <person name="Wasson B.J."/>
            <person name="Deadmond M.C."/>
            <person name="Paddock B.E."/>
            <person name="Koyack M.J."/>
            <person name="Gallegos D.A."/>
            <person name="Mitchell E.A."/>
            <person name="Ushijima B."/>
            <person name="Saw J.H."/>
            <person name="Mcphail K.L."/>
            <person name="Videau P."/>
        </authorList>
    </citation>
    <scope>NUCLEOTIDE SEQUENCE [LARGE SCALE GENOMIC DNA]</scope>
    <source>
        <strain evidence="4 5">11A07</strain>
    </source>
</reference>
<dbReference type="Proteomes" id="UP000727056">
    <property type="component" value="Unassembled WGS sequence"/>
</dbReference>
<organism evidence="4 5">
    <name type="scientific">Streptomyces bohaiensis</name>
    <dbReference type="NCBI Taxonomy" id="1431344"/>
    <lineage>
        <taxon>Bacteria</taxon>
        <taxon>Bacillati</taxon>
        <taxon>Actinomycetota</taxon>
        <taxon>Actinomycetes</taxon>
        <taxon>Kitasatosporales</taxon>
        <taxon>Streptomycetaceae</taxon>
        <taxon>Streptomyces</taxon>
    </lineage>
</organism>
<dbReference type="PANTHER" id="PTHR35527:SF2">
    <property type="entry name" value="HYDROLASE"/>
    <property type="match status" value="1"/>
</dbReference>
<dbReference type="RefSeq" id="WP_168088536.1">
    <property type="nucleotide sequence ID" value="NZ_BHZH01000134.1"/>
</dbReference>
<evidence type="ECO:0000256" key="1">
    <source>
        <dbReference type="ARBA" id="ARBA00006625"/>
    </source>
</evidence>
<dbReference type="GO" id="GO:0016787">
    <property type="term" value="F:hydrolase activity"/>
    <property type="evidence" value="ECO:0007669"/>
    <property type="project" value="UniProtKB-KW"/>
</dbReference>
<dbReference type="Pfam" id="PF02275">
    <property type="entry name" value="CBAH"/>
    <property type="match status" value="1"/>
</dbReference>
<keyword evidence="5" id="KW-1185">Reference proteome</keyword>
<comment type="caution">
    <text evidence="4">The sequence shown here is derived from an EMBL/GenBank/DDBJ whole genome shotgun (WGS) entry which is preliminary data.</text>
</comment>
<feature type="domain" description="Choloylglycine hydrolase/NAAA C-terminal" evidence="3">
    <location>
        <begin position="2"/>
        <end position="287"/>
    </location>
</feature>
<evidence type="ECO:0000313" key="4">
    <source>
        <dbReference type="EMBL" id="NJQ15775.1"/>
    </source>
</evidence>
<comment type="similarity">
    <text evidence="1">Belongs to the peptidase C59 family.</text>
</comment>
<dbReference type="PANTHER" id="PTHR35527">
    <property type="entry name" value="CHOLOYLGLYCINE HYDROLASE"/>
    <property type="match status" value="1"/>
</dbReference>
<sequence length="329" mass="35605">MCTRALWAHAGDAVLVGRNMDWMEEMGTNLWAFPRGMPRDDGIDGEITWMSRFGSLVTAAHDLMTVDGVNEVGLAAHQLFLPESDYGARDRSRPALSAAVWMQYVLDTFASVAEAVEWITGARLQIVPQHDPSTGKATTLHMALDDRSGDSAIVEYLDGTPRVHHGPEHTVVTNSPPYDQQLEHLRTIEGLGGSTPLPGGTDPSDRFARAAYYLTRLPHPADTTEAVASLLSVMRNAAQPFRVADPAKPYASQTIWRTVADLTNGIYVYESASRPNIVWARLAELDLSPGAPARKLDLAHDTGLEGGLVGDVGHAFTPAAPMRFLAVAA</sequence>
<proteinExistence type="inferred from homology"/>
<dbReference type="SUPFAM" id="SSF56235">
    <property type="entry name" value="N-terminal nucleophile aminohydrolases (Ntn hydrolases)"/>
    <property type="match status" value="1"/>
</dbReference>